<gene>
    <name evidence="1" type="ORF">BC05F1_01104</name>
</gene>
<dbReference type="AlphaFoldDB" id="A0A1C4AVX6"/>
<sequence>MKVRLIDLEPGKLFRFGNTVGFKSEYMAGGAVEAFIVGSGEMFWGGTSGALKQRELMVEPIELKDIIKN</sequence>
<evidence type="ECO:0000313" key="1">
    <source>
        <dbReference type="EMBL" id="SCB98753.1"/>
    </source>
</evidence>
<evidence type="ECO:0000313" key="2">
    <source>
        <dbReference type="Proteomes" id="UP000196052"/>
    </source>
</evidence>
<dbReference type="RefSeq" id="WP_088121512.1">
    <property type="nucleotide sequence ID" value="NZ_FMBE01000012.1"/>
</dbReference>
<name>A0A1C4AVX6_9BACI</name>
<dbReference type="Proteomes" id="UP000196052">
    <property type="component" value="Unassembled WGS sequence"/>
</dbReference>
<dbReference type="EMBL" id="FMBE01000012">
    <property type="protein sequence ID" value="SCB98753.1"/>
    <property type="molecule type" value="Genomic_DNA"/>
</dbReference>
<proteinExistence type="predicted"/>
<organism evidence="1 2">
    <name type="scientific">Bacillus wiedmannii</name>
    <dbReference type="NCBI Taxonomy" id="1890302"/>
    <lineage>
        <taxon>Bacteria</taxon>
        <taxon>Bacillati</taxon>
        <taxon>Bacillota</taxon>
        <taxon>Bacilli</taxon>
        <taxon>Bacillales</taxon>
        <taxon>Bacillaceae</taxon>
        <taxon>Bacillus</taxon>
        <taxon>Bacillus cereus group</taxon>
    </lineage>
</organism>
<reference evidence="2" key="1">
    <citation type="submission" date="2016-08" db="EMBL/GenBank/DDBJ databases">
        <authorList>
            <person name="Loux V."/>
            <person name="Rue O."/>
        </authorList>
    </citation>
    <scope>NUCLEOTIDE SEQUENCE [LARGE SCALE GENOMIC DNA]</scope>
    <source>
        <strain evidence="2">INRA Bc05-F1</strain>
    </source>
</reference>
<protein>
    <submittedName>
        <fullName evidence="1">Uncharacterized protein</fullName>
    </submittedName>
</protein>
<accession>A0A1C4AVX6</accession>